<evidence type="ECO:0000313" key="1">
    <source>
        <dbReference type="EMBL" id="MEX3937674.1"/>
    </source>
</evidence>
<dbReference type="EMBL" id="JBFRCH010000061">
    <property type="protein sequence ID" value="MEX3937674.1"/>
    <property type="molecule type" value="Genomic_DNA"/>
</dbReference>
<keyword evidence="2" id="KW-1185">Reference proteome</keyword>
<accession>A0ACC6UDE4</accession>
<sequence>MDPTLVDAFKGKVADIQNQVDQLVSEAVARRAVTTTARGPLDRQLVRDFRDKVSAISSDFESLKSAATALRAFPTRPKPVADFRKKVLKDVGPDVRRFKDAAVALDQLQRVEEFRHQLEGVQTAVRDLEPQEVRVAVGALVLATDAARGLAVTPDPARFDIYPALGIWAWLTRTWGQWTLLRRGFAAVAFVLAIYIIWLLASGIWPNLRQAQWFLLLAVGLVLLILALWRWAPRVLLWAGGVVSVVLLIMTVWDASYAPPCTRPVGLFKWAVFWGMAPPLFWWWQWFYVFPSHRNADNLETFKYGAQQALAIWAAVVVGLATYATSDYFKPPPLGTDGKPGTCLYEKRDAPVSAPVAGPVSAPAPGPLLVYPFCLALPLPSARVSTLEPGVLLVYPFCLASASDAASGSGAASGSDAASRLPVQRRQ</sequence>
<comment type="caution">
    <text evidence="1">The sequence shown here is derived from an EMBL/GenBank/DDBJ whole genome shotgun (WGS) entry which is preliminary data.</text>
</comment>
<proteinExistence type="predicted"/>
<name>A0ACC6UDE4_9BURK</name>
<evidence type="ECO:0000313" key="2">
    <source>
        <dbReference type="Proteomes" id="UP001558850"/>
    </source>
</evidence>
<reference evidence="1" key="1">
    <citation type="submission" date="2024-07" db="EMBL/GenBank/DDBJ databases">
        <title>A survey of Mimosa microsymbionts across Brazilian biomes reveals a high diversity of Paraburkholderia nodulating endemic species, but also that Cupriavidus is common as a symbiont of widespread species.</title>
        <authorList>
            <person name="Rouws L."/>
            <person name="Barauna A."/>
            <person name="Beukes C."/>
            <person name="Rouws J.R.C."/>
            <person name="De Faria S.M."/>
            <person name="Gross E."/>
            <person name="Bueno Dos Reis Junior F."/>
            <person name="Simon M.F."/>
            <person name="Maluk M."/>
            <person name="Odee D.W."/>
            <person name="Kenicer G."/>
            <person name="Young J.P.W."/>
            <person name="Reis V.M."/>
            <person name="Zilli J."/>
            <person name="James E.K."/>
        </authorList>
    </citation>
    <scope>NUCLEOTIDE SEQUENCE</scope>
    <source>
        <strain evidence="1">EG181B</strain>
    </source>
</reference>
<protein>
    <submittedName>
        <fullName evidence="1">Uncharacterized protein</fullName>
    </submittedName>
</protein>
<organism evidence="1 2">
    <name type="scientific">Paraburkholderia phymatum</name>
    <dbReference type="NCBI Taxonomy" id="148447"/>
    <lineage>
        <taxon>Bacteria</taxon>
        <taxon>Pseudomonadati</taxon>
        <taxon>Pseudomonadota</taxon>
        <taxon>Betaproteobacteria</taxon>
        <taxon>Burkholderiales</taxon>
        <taxon>Burkholderiaceae</taxon>
        <taxon>Paraburkholderia</taxon>
    </lineage>
</organism>
<gene>
    <name evidence="1" type="ORF">AB4Y32_39165</name>
</gene>
<dbReference type="Proteomes" id="UP001558850">
    <property type="component" value="Unassembled WGS sequence"/>
</dbReference>